<evidence type="ECO:0000256" key="6">
    <source>
        <dbReference type="SAM" id="SignalP"/>
    </source>
</evidence>
<evidence type="ECO:0000256" key="2">
    <source>
        <dbReference type="ARBA" id="ARBA00008458"/>
    </source>
</evidence>
<evidence type="ECO:0000256" key="1">
    <source>
        <dbReference type="ARBA" id="ARBA00004141"/>
    </source>
</evidence>
<organism evidence="7 8">
    <name type="scientific">Mytilus galloprovincialis</name>
    <name type="common">Mediterranean mussel</name>
    <dbReference type="NCBI Taxonomy" id="29158"/>
    <lineage>
        <taxon>Eukaryota</taxon>
        <taxon>Metazoa</taxon>
        <taxon>Spiralia</taxon>
        <taxon>Lophotrochozoa</taxon>
        <taxon>Mollusca</taxon>
        <taxon>Bivalvia</taxon>
        <taxon>Autobranchia</taxon>
        <taxon>Pteriomorphia</taxon>
        <taxon>Mytilida</taxon>
        <taxon>Mytiloidea</taxon>
        <taxon>Mytilidae</taxon>
        <taxon>Mytilinae</taxon>
        <taxon>Mytilus</taxon>
    </lineage>
</organism>
<dbReference type="OrthoDB" id="41905at2759"/>
<dbReference type="InterPro" id="IPR026770">
    <property type="entry name" value="RNase_K"/>
</dbReference>
<comment type="subcellular location">
    <subcellularLocation>
        <location evidence="1">Membrane</location>
        <topology evidence="1">Multi-pass membrane protein</topology>
    </subcellularLocation>
</comment>
<evidence type="ECO:0000313" key="8">
    <source>
        <dbReference type="Proteomes" id="UP000596742"/>
    </source>
</evidence>
<accession>A0A8B6CEH4</accession>
<dbReference type="AlphaFoldDB" id="A0A8B6CEH4"/>
<keyword evidence="4" id="KW-1133">Transmembrane helix</keyword>
<dbReference type="InterPro" id="IPR017853">
    <property type="entry name" value="GH"/>
</dbReference>
<feature type="chain" id="PRO_5032777077" evidence="6">
    <location>
        <begin position="19"/>
        <end position="781"/>
    </location>
</feature>
<sequence>MLLLYLTTVLLLVQESLAVELNLNISTSGYYNVNLNFFRWLQSAPTYFIVDGTRYNLSDKSLYSNASYGGNGVDEFGFYQSIRYRYYVGKTIIDCSINTYDTGNHIVFEQKFVTGVTNSRPQSCSGDLHCYQQTTGTFPSFYLKKGQVKNLGYLNFGGSMLGNSEVQTGQWDTTTADLTDGMGGGPIAIFDEMGNTVIISPLDNFMSSSFWHEDHPGGRINFGVMGGAKSIPANYRQRFILLASSSINQAFQDLGKALRKVSGASPKKEFYRQNDVTLKYLGYWTDNGAYYYYNTEANKTYEQTMKDVFDYAQREKIPYRYLQLDSWWYYKGFGEGVKEWTARPEVFPHGIQSVQQYTRWPMGAHNKYWSVDNVYAKQNGGKYNFVMSPIVAVPNDTSFWYDLMKNATSWGLKMYEQDWLNIETLFSHDLAEDLSLGERWLTEMGNAAEFNNITIQYCMSLPRHGLMSTKIPVVTQARASEDYHVQEDQWKIGVSSMFAYALGLAPSKDTFWTSTIQNGNPKYPKKQELWPALQTVVATLSMGPVGPGDMIGATNKDLLMRCCNMEGLILKPSRPATAMDLQIIKAAFPDFNGPDGQVWTSLSEIYGDKTTQFGILLAANMSKPYKLRAYQTEFPYQFYDSIVFPYNKPEAAMPFNGKYPLNLNGCTSDQFCLFYLSPIIIVGQHTIAIYGEHDKFVPMSPQRVTDIIYTEDDMVLQLVGVPSEKVVVSYLLDGMQKNVTTVFSTSRTAHISLVLGKTKHVTIAHQRPFTGSFNGFGKRGV</sequence>
<comment type="caution">
    <text evidence="7">The sequence shown here is derived from an EMBL/GenBank/DDBJ whole genome shotgun (WGS) entry which is preliminary data.</text>
</comment>
<keyword evidence="5" id="KW-0472">Membrane</keyword>
<evidence type="ECO:0000256" key="4">
    <source>
        <dbReference type="ARBA" id="ARBA00022989"/>
    </source>
</evidence>
<protein>
    <submittedName>
        <fullName evidence="7">Uncharacterized protein</fullName>
    </submittedName>
</protein>
<keyword evidence="6" id="KW-0732">Signal</keyword>
<dbReference type="SUPFAM" id="SSF51445">
    <property type="entry name" value="(Trans)glycosidases"/>
    <property type="match status" value="1"/>
</dbReference>
<dbReference type="PANTHER" id="PTHR31733">
    <property type="entry name" value="RIBONUCLEASE KAPPA"/>
    <property type="match status" value="1"/>
</dbReference>
<keyword evidence="3" id="KW-0812">Transmembrane</keyword>
<reference evidence="7" key="1">
    <citation type="submission" date="2018-11" db="EMBL/GenBank/DDBJ databases">
        <authorList>
            <person name="Alioto T."/>
            <person name="Alioto T."/>
        </authorList>
    </citation>
    <scope>NUCLEOTIDE SEQUENCE</scope>
</reference>
<comment type="similarity">
    <text evidence="2">Belongs to the RNase K family.</text>
</comment>
<proteinExistence type="inferred from homology"/>
<dbReference type="Proteomes" id="UP000596742">
    <property type="component" value="Unassembled WGS sequence"/>
</dbReference>
<keyword evidence="8" id="KW-1185">Reference proteome</keyword>
<dbReference type="GO" id="GO:0016020">
    <property type="term" value="C:membrane"/>
    <property type="evidence" value="ECO:0007669"/>
    <property type="project" value="UniProtKB-SubCell"/>
</dbReference>
<name>A0A8B6CEH4_MYTGA</name>
<evidence type="ECO:0000313" key="7">
    <source>
        <dbReference type="EMBL" id="VDI03428.1"/>
    </source>
</evidence>
<dbReference type="EMBL" id="UYJE01001602">
    <property type="protein sequence ID" value="VDI03428.1"/>
    <property type="molecule type" value="Genomic_DNA"/>
</dbReference>
<gene>
    <name evidence="7" type="ORF">MGAL_10B068440</name>
</gene>
<evidence type="ECO:0000256" key="5">
    <source>
        <dbReference type="ARBA" id="ARBA00023136"/>
    </source>
</evidence>
<evidence type="ECO:0000256" key="3">
    <source>
        <dbReference type="ARBA" id="ARBA00022692"/>
    </source>
</evidence>
<feature type="signal peptide" evidence="6">
    <location>
        <begin position="1"/>
        <end position="18"/>
    </location>
</feature>
<dbReference type="GO" id="GO:0004521">
    <property type="term" value="F:RNA endonuclease activity"/>
    <property type="evidence" value="ECO:0007669"/>
    <property type="project" value="InterPro"/>
</dbReference>